<evidence type="ECO:0008006" key="3">
    <source>
        <dbReference type="Google" id="ProtNLM"/>
    </source>
</evidence>
<protein>
    <recommendedName>
        <fullName evidence="3">DUF4123 domain-containing protein</fullName>
    </recommendedName>
</protein>
<evidence type="ECO:0000313" key="1">
    <source>
        <dbReference type="EMBL" id="MCE8019893.1"/>
    </source>
</evidence>
<reference evidence="1 2" key="1">
    <citation type="journal article" date="2021" name="Front. Microbiol.">
        <title>Aerobic Denitrification and Heterotrophic Sulfur Oxidation in the Genus Halomonas Revealed by Six Novel Species Characterizations and Genome-Based Analysis.</title>
        <authorList>
            <person name="Wang L."/>
            <person name="Shao Z."/>
        </authorList>
    </citation>
    <scope>NUCLEOTIDE SEQUENCE [LARGE SCALE GENOMIC DNA]</scope>
    <source>
        <strain evidence="1 2">MCCC 1A11036</strain>
    </source>
</reference>
<dbReference type="RefSeq" id="WP_234273254.1">
    <property type="nucleotide sequence ID" value="NZ_JABFTT010000004.1"/>
</dbReference>
<proteinExistence type="predicted"/>
<name>A0ABS9ADS7_9GAMM</name>
<dbReference type="Proteomes" id="UP001320122">
    <property type="component" value="Unassembled WGS sequence"/>
</dbReference>
<accession>A0ABS9ADS7</accession>
<gene>
    <name evidence="1" type="ORF">HOP51_07160</name>
</gene>
<organism evidence="1 2">
    <name type="scientific">Billgrantia zhangzhouensis</name>
    <dbReference type="NCBI Taxonomy" id="2733481"/>
    <lineage>
        <taxon>Bacteria</taxon>
        <taxon>Pseudomonadati</taxon>
        <taxon>Pseudomonadota</taxon>
        <taxon>Gammaproteobacteria</taxon>
        <taxon>Oceanospirillales</taxon>
        <taxon>Halomonadaceae</taxon>
        <taxon>Billgrantia</taxon>
    </lineage>
</organism>
<comment type="caution">
    <text evidence="1">The sequence shown here is derived from an EMBL/GenBank/DDBJ whole genome shotgun (WGS) entry which is preliminary data.</text>
</comment>
<sequence length="302" mass="34263">MQTHDPSSDNQFSWDLKGRVVVLDNGGTFPERKNFNNLMELNSFATIVFDPSAKHKDREDLQSLDEFQMFPNVTLGDGSSVTMHACLEQAYSSTLEPKVNSWLSEQGQTKYQVLAKFPISSIALDAIEGLPSVDWLLLDDKHDNVKILEHGGKALASSLAIQVRIPFRPSYQGQSDLAQVSHWMSRNGFRFYCMLNPRRFSHLPSDGQLEKFQSTELLGSDFLFIPTEERIASMEAANIMKLSFILHAAYQFHDICYSLLAHVDSSLAERYLIEQGYCAPVNDSEEFLLTYEYSPDIWDGKI</sequence>
<evidence type="ECO:0000313" key="2">
    <source>
        <dbReference type="Proteomes" id="UP001320122"/>
    </source>
</evidence>
<dbReference type="EMBL" id="JABFTT010000004">
    <property type="protein sequence ID" value="MCE8019893.1"/>
    <property type="molecule type" value="Genomic_DNA"/>
</dbReference>
<keyword evidence="2" id="KW-1185">Reference proteome</keyword>